<keyword evidence="3" id="KW-0472">Membrane</keyword>
<reference evidence="4 5" key="2">
    <citation type="journal article" date="2017" name="Front. Plant Sci.">
        <title>Gene Classification and Mining of Molecular Markers Useful in Red Clover (Trifolium pratense) Breeding.</title>
        <authorList>
            <person name="Istvanek J."/>
            <person name="Dluhosova J."/>
            <person name="Dluhos P."/>
            <person name="Patkova L."/>
            <person name="Nedelnik J."/>
            <person name="Repkova J."/>
        </authorList>
    </citation>
    <scope>NUCLEOTIDE SEQUENCE [LARGE SCALE GENOMIC DNA]</scope>
    <source>
        <strain evidence="5">cv. Tatra</strain>
        <tissue evidence="4">Young leaves</tissue>
    </source>
</reference>
<name>A0A2K3M7A5_TRIPR</name>
<feature type="transmembrane region" description="Helical" evidence="3">
    <location>
        <begin position="48"/>
        <end position="68"/>
    </location>
</feature>
<feature type="region of interest" description="Disordered" evidence="2">
    <location>
        <begin position="1"/>
        <end position="21"/>
    </location>
</feature>
<evidence type="ECO:0000313" key="5">
    <source>
        <dbReference type="Proteomes" id="UP000236291"/>
    </source>
</evidence>
<accession>A0A2K3M7A5</accession>
<organism evidence="4 5">
    <name type="scientific">Trifolium pratense</name>
    <name type="common">Red clover</name>
    <dbReference type="NCBI Taxonomy" id="57577"/>
    <lineage>
        <taxon>Eukaryota</taxon>
        <taxon>Viridiplantae</taxon>
        <taxon>Streptophyta</taxon>
        <taxon>Embryophyta</taxon>
        <taxon>Tracheophyta</taxon>
        <taxon>Spermatophyta</taxon>
        <taxon>Magnoliopsida</taxon>
        <taxon>eudicotyledons</taxon>
        <taxon>Gunneridae</taxon>
        <taxon>Pentapetalae</taxon>
        <taxon>rosids</taxon>
        <taxon>fabids</taxon>
        <taxon>Fabales</taxon>
        <taxon>Fabaceae</taxon>
        <taxon>Papilionoideae</taxon>
        <taxon>50 kb inversion clade</taxon>
        <taxon>NPAAA clade</taxon>
        <taxon>Hologalegina</taxon>
        <taxon>IRL clade</taxon>
        <taxon>Trifolieae</taxon>
        <taxon>Trifolium</taxon>
    </lineage>
</organism>
<gene>
    <name evidence="4" type="ORF">L195_g042745</name>
</gene>
<reference evidence="4 5" key="1">
    <citation type="journal article" date="2014" name="Am. J. Bot.">
        <title>Genome assembly and annotation for red clover (Trifolium pratense; Fabaceae).</title>
        <authorList>
            <person name="Istvanek J."/>
            <person name="Jaros M."/>
            <person name="Krenek A."/>
            <person name="Repkova J."/>
        </authorList>
    </citation>
    <scope>NUCLEOTIDE SEQUENCE [LARGE SCALE GENOMIC DNA]</scope>
    <source>
        <strain evidence="5">cv. Tatra</strain>
        <tissue evidence="4">Young leaves</tissue>
    </source>
</reference>
<feature type="compositionally biased region" description="Gly residues" evidence="2">
    <location>
        <begin position="1"/>
        <end position="13"/>
    </location>
</feature>
<dbReference type="AlphaFoldDB" id="A0A2K3M7A5"/>
<dbReference type="EMBL" id="ASHM01051810">
    <property type="protein sequence ID" value="PNX86664.1"/>
    <property type="molecule type" value="Genomic_DNA"/>
</dbReference>
<evidence type="ECO:0000256" key="2">
    <source>
        <dbReference type="SAM" id="MobiDB-lite"/>
    </source>
</evidence>
<dbReference type="Proteomes" id="UP000236291">
    <property type="component" value="Unassembled WGS sequence"/>
</dbReference>
<comment type="similarity">
    <text evidence="1">Belongs to the nucleobase:cation symporter-2 (NCS2) (TC 2.A.40) family.</text>
</comment>
<dbReference type="PANTHER" id="PTHR11119">
    <property type="entry name" value="XANTHINE-URACIL / VITAMIN C PERMEASE FAMILY MEMBER"/>
    <property type="match status" value="1"/>
</dbReference>
<keyword evidence="3" id="KW-0812">Transmembrane</keyword>
<evidence type="ECO:0000256" key="3">
    <source>
        <dbReference type="SAM" id="Phobius"/>
    </source>
</evidence>
<dbReference type="ExpressionAtlas" id="A0A2K3M7A5">
    <property type="expression patterns" value="baseline"/>
</dbReference>
<protein>
    <submittedName>
        <fullName evidence="4">Nucleobase-ascorbate transporter 6-like protein</fullName>
    </submittedName>
</protein>
<sequence>MAAGEGGGGGGGGKVDEFQPHPVKEQLPGVDYCIRSSPSWPEAIFLGFQHYLVMLGTIVIISTLLVPLMGVRNCGHSIADVVASALHHTAIVV</sequence>
<comment type="caution">
    <text evidence="4">The sequence shown here is derived from an EMBL/GenBank/DDBJ whole genome shotgun (WGS) entry which is preliminary data.</text>
</comment>
<dbReference type="STRING" id="57577.A0A2K3M7A5"/>
<evidence type="ECO:0000256" key="1">
    <source>
        <dbReference type="ARBA" id="ARBA00008821"/>
    </source>
</evidence>
<evidence type="ECO:0000313" key="4">
    <source>
        <dbReference type="EMBL" id="PNX86664.1"/>
    </source>
</evidence>
<keyword evidence="3" id="KW-1133">Transmembrane helix</keyword>
<proteinExistence type="inferred from homology"/>